<dbReference type="InterPro" id="IPR019752">
    <property type="entry name" value="Pyrv/ketoisovalerate_OxRed_cat"/>
</dbReference>
<dbReference type="InterPro" id="IPR002869">
    <property type="entry name" value="Pyrv_flavodox_OxRed_cen"/>
</dbReference>
<dbReference type="OrthoDB" id="9789125at2"/>
<dbReference type="EMBL" id="FWXI01000011">
    <property type="protein sequence ID" value="SMC86396.1"/>
    <property type="molecule type" value="Genomic_DNA"/>
</dbReference>
<evidence type="ECO:0000256" key="1">
    <source>
        <dbReference type="ARBA" id="ARBA00023002"/>
    </source>
</evidence>
<evidence type="ECO:0000313" key="4">
    <source>
        <dbReference type="Proteomes" id="UP000192738"/>
    </source>
</evidence>
<organism evidence="3 4">
    <name type="scientific">Sporomusa malonica</name>
    <dbReference type="NCBI Taxonomy" id="112901"/>
    <lineage>
        <taxon>Bacteria</taxon>
        <taxon>Bacillati</taxon>
        <taxon>Bacillota</taxon>
        <taxon>Negativicutes</taxon>
        <taxon>Selenomonadales</taxon>
        <taxon>Sporomusaceae</taxon>
        <taxon>Sporomusa</taxon>
    </lineage>
</organism>
<dbReference type="InterPro" id="IPR052554">
    <property type="entry name" value="2-oxoglutarate_synth_KorC"/>
</dbReference>
<name>A0A1W2CMZ4_9FIRM</name>
<dbReference type="RefSeq" id="WP_084576261.1">
    <property type="nucleotide sequence ID" value="NZ_CP155572.1"/>
</dbReference>
<gene>
    <name evidence="3" type="ORF">SAMN04488500_1117</name>
</gene>
<sequence>MMEVRLSGSGGQGLILAGIILAEAAIADGRDAVQSQSYGPEARGGSSKSEVIISTEPIHYPKVTAPDLLLAMTQESLNKYGTDLKEEGILVVDTNFVREVPDKYKNVHAVPITQLAKEKCGRELFANIVALGTITKLTGSVSFDALEKAVLARVPKGTEDMNKLALQIGYQAV</sequence>
<evidence type="ECO:0000259" key="2">
    <source>
        <dbReference type="Pfam" id="PF01558"/>
    </source>
</evidence>
<keyword evidence="4" id="KW-1185">Reference proteome</keyword>
<evidence type="ECO:0000313" key="3">
    <source>
        <dbReference type="EMBL" id="SMC86396.1"/>
    </source>
</evidence>
<dbReference type="STRING" id="112901.SAMN04488500_1117"/>
<reference evidence="3 4" key="1">
    <citation type="submission" date="2017-04" db="EMBL/GenBank/DDBJ databases">
        <authorList>
            <person name="Afonso C.L."/>
            <person name="Miller P.J."/>
            <person name="Scott M.A."/>
            <person name="Spackman E."/>
            <person name="Goraichik I."/>
            <person name="Dimitrov K.M."/>
            <person name="Suarez D.L."/>
            <person name="Swayne D.E."/>
        </authorList>
    </citation>
    <scope>NUCLEOTIDE SEQUENCE [LARGE SCALE GENOMIC DNA]</scope>
    <source>
        <strain evidence="3 4">DSM 5090</strain>
    </source>
</reference>
<protein>
    <submittedName>
        <fullName evidence="3">2-oxoglutarate ferredoxin oxidoreductase subunit gamma</fullName>
    </submittedName>
</protein>
<dbReference type="Gene3D" id="3.40.920.10">
    <property type="entry name" value="Pyruvate-ferredoxin oxidoreductase, PFOR, domain III"/>
    <property type="match status" value="1"/>
</dbReference>
<dbReference type="GO" id="GO:0016625">
    <property type="term" value="F:oxidoreductase activity, acting on the aldehyde or oxo group of donors, iron-sulfur protein as acceptor"/>
    <property type="evidence" value="ECO:0007669"/>
    <property type="project" value="InterPro"/>
</dbReference>
<dbReference type="NCBIfam" id="TIGR02175">
    <property type="entry name" value="PorC_KorC"/>
    <property type="match status" value="1"/>
</dbReference>
<feature type="domain" description="Pyruvate/ketoisovalerate oxidoreductase catalytic" evidence="2">
    <location>
        <begin position="10"/>
        <end position="171"/>
    </location>
</feature>
<dbReference type="PANTHER" id="PTHR42730">
    <property type="entry name" value="2-OXOGLUTARATE SYNTHASE SUBUNIT KORC"/>
    <property type="match status" value="1"/>
</dbReference>
<dbReference type="AlphaFoldDB" id="A0A1W2CMZ4"/>
<keyword evidence="1" id="KW-0560">Oxidoreductase</keyword>
<proteinExistence type="predicted"/>
<dbReference type="Pfam" id="PF01558">
    <property type="entry name" value="POR"/>
    <property type="match status" value="1"/>
</dbReference>
<dbReference type="SUPFAM" id="SSF53323">
    <property type="entry name" value="Pyruvate-ferredoxin oxidoreductase, PFOR, domain III"/>
    <property type="match status" value="1"/>
</dbReference>
<accession>A0A1W2CMZ4</accession>
<dbReference type="Proteomes" id="UP000192738">
    <property type="component" value="Unassembled WGS sequence"/>
</dbReference>
<dbReference type="PANTHER" id="PTHR42730:SF1">
    <property type="entry name" value="2-OXOGLUTARATE SYNTHASE SUBUNIT KORC"/>
    <property type="match status" value="1"/>
</dbReference>
<dbReference type="InterPro" id="IPR011894">
    <property type="entry name" value="PorC_KorC"/>
</dbReference>